<keyword evidence="3 9" id="KW-0808">Transferase</keyword>
<name>A0A2R5HDL0_9LACT</name>
<keyword evidence="5 9" id="KW-0479">Metal-binding</keyword>
<reference evidence="11 12" key="1">
    <citation type="journal article" date="2018" name="Genome Announc.">
        <title>Draft Genome Sequence of Lactococcus sp. Strain NtB2 (JCM 32569), Isolated from the Gut of the Higher Termite Nasutitermes takasagoensis.</title>
        <authorList>
            <person name="Noda S."/>
            <person name="Aihara C."/>
            <person name="Yuki M."/>
            <person name="Ohkuma M."/>
        </authorList>
    </citation>
    <scope>NUCLEOTIDE SEQUENCE [LARGE SCALE GENOMIC DNA]</scope>
    <source>
        <strain evidence="11 12">NtB2</strain>
    </source>
</reference>
<dbReference type="InterPro" id="IPR003698">
    <property type="entry name" value="Lipoyl_synth"/>
</dbReference>
<keyword evidence="2 9" id="KW-0963">Cytoplasm</keyword>
<dbReference type="EC" id="2.8.1.8" evidence="9"/>
<comment type="function">
    <text evidence="9">Catalyzes the radical-mediated insertion of two sulfur atoms into the C-6 and C-8 positions of the octanoyl moiety bound to the lipoyl domains of lipoate-dependent enzymes, thereby converting the octanoylated domains into lipoylated derivatives.</text>
</comment>
<dbReference type="NCBIfam" id="TIGR00510">
    <property type="entry name" value="lipA"/>
    <property type="match status" value="1"/>
</dbReference>
<dbReference type="SFLD" id="SFLDS00029">
    <property type="entry name" value="Radical_SAM"/>
    <property type="match status" value="1"/>
</dbReference>
<proteinExistence type="inferred from homology"/>
<comment type="subcellular location">
    <subcellularLocation>
        <location evidence="9">Cytoplasm</location>
    </subcellularLocation>
</comment>
<gene>
    <name evidence="11" type="primary">lipA_1</name>
    <name evidence="9" type="synonym">lipA</name>
    <name evidence="11" type="ORF">NtB2_00206</name>
</gene>
<keyword evidence="4 9" id="KW-0949">S-adenosyl-L-methionine</keyword>
<comment type="cofactor">
    <cofactor evidence="9">
        <name>[4Fe-4S] cluster</name>
        <dbReference type="ChEBI" id="CHEBI:49883"/>
    </cofactor>
    <text evidence="9">Binds 2 [4Fe-4S] clusters per subunit. One cluster is coordinated with 3 cysteines and an exchangeable S-adenosyl-L-methionine.</text>
</comment>
<organism evidence="11 12">
    <name type="scientific">Lactococcus termiticola</name>
    <dbReference type="NCBI Taxonomy" id="2169526"/>
    <lineage>
        <taxon>Bacteria</taxon>
        <taxon>Bacillati</taxon>
        <taxon>Bacillota</taxon>
        <taxon>Bacilli</taxon>
        <taxon>Lactobacillales</taxon>
        <taxon>Streptococcaceae</taxon>
        <taxon>Lactococcus</taxon>
    </lineage>
</organism>
<evidence type="ECO:0000259" key="10">
    <source>
        <dbReference type="PROSITE" id="PS51918"/>
    </source>
</evidence>
<dbReference type="SFLD" id="SFLDF00271">
    <property type="entry name" value="lipoyl_synthase"/>
    <property type="match status" value="1"/>
</dbReference>
<evidence type="ECO:0000256" key="5">
    <source>
        <dbReference type="ARBA" id="ARBA00022723"/>
    </source>
</evidence>
<dbReference type="EMBL" id="BFFO01000001">
    <property type="protein sequence ID" value="GBG96102.1"/>
    <property type="molecule type" value="Genomic_DNA"/>
</dbReference>
<keyword evidence="12" id="KW-1185">Reference proteome</keyword>
<dbReference type="CDD" id="cd01335">
    <property type="entry name" value="Radical_SAM"/>
    <property type="match status" value="1"/>
</dbReference>
<dbReference type="PROSITE" id="PS51918">
    <property type="entry name" value="RADICAL_SAM"/>
    <property type="match status" value="1"/>
</dbReference>
<evidence type="ECO:0000256" key="4">
    <source>
        <dbReference type="ARBA" id="ARBA00022691"/>
    </source>
</evidence>
<evidence type="ECO:0000256" key="9">
    <source>
        <dbReference type="HAMAP-Rule" id="MF_00206"/>
    </source>
</evidence>
<feature type="binding site" evidence="9">
    <location>
        <position position="76"/>
    </location>
    <ligand>
        <name>[4Fe-4S] cluster</name>
        <dbReference type="ChEBI" id="CHEBI:49883"/>
        <label>1</label>
    </ligand>
</feature>
<dbReference type="Gene3D" id="3.20.20.70">
    <property type="entry name" value="Aldolase class I"/>
    <property type="match status" value="1"/>
</dbReference>
<keyword evidence="1 9" id="KW-0004">4Fe-4S</keyword>
<feature type="binding site" evidence="9">
    <location>
        <position position="70"/>
    </location>
    <ligand>
        <name>[4Fe-4S] cluster</name>
        <dbReference type="ChEBI" id="CHEBI:49883"/>
        <label>1</label>
    </ligand>
</feature>
<dbReference type="GO" id="GO:0016992">
    <property type="term" value="F:lipoate synthase activity"/>
    <property type="evidence" value="ECO:0007669"/>
    <property type="project" value="UniProtKB-UniRule"/>
</dbReference>
<feature type="binding site" evidence="9">
    <location>
        <position position="95"/>
    </location>
    <ligand>
        <name>[4Fe-4S] cluster</name>
        <dbReference type="ChEBI" id="CHEBI:49883"/>
        <label>2</label>
        <note>4Fe-4S-S-AdoMet</note>
    </ligand>
</feature>
<dbReference type="HAMAP" id="MF_00206">
    <property type="entry name" value="Lipoyl_synth"/>
    <property type="match status" value="1"/>
</dbReference>
<sequence>MRMTENCACGHGGCCCGKKSSRPEVKISLIDTAPKAQVKPRVRFKAGAVDEVKQLMENAGLNTVCAEASCPNMAECFANGTATFMILGSHCSRNCRFCDVTFGGMEPVDVDEPAHVAEAAYKMGLNHVVITCVARDDLPDGGAFQFVRTIKAVREKLPEATIEVLISDMKGEQKSLDRIIKAKPDIINHNIETVKRLTPQIRHRATYQRTLDVLAYCKAKAPEIFTKTGIILGLGEKREEVDQLMEDTRAVGVDFLTIGQYLQPSERHFQIREYISLADFADYRKLALSKGFKFVASGPQVRSSYKAHEALQVGVK</sequence>
<dbReference type="Proteomes" id="UP000245021">
    <property type="component" value="Unassembled WGS sequence"/>
</dbReference>
<comment type="caution">
    <text evidence="11">The sequence shown here is derived from an EMBL/GenBank/DDBJ whole genome shotgun (WGS) entry which is preliminary data.</text>
</comment>
<dbReference type="NCBIfam" id="NF009544">
    <property type="entry name" value="PRK12928.1"/>
    <property type="match status" value="1"/>
</dbReference>
<dbReference type="GO" id="GO:0046872">
    <property type="term" value="F:metal ion binding"/>
    <property type="evidence" value="ECO:0007669"/>
    <property type="project" value="UniProtKB-KW"/>
</dbReference>
<dbReference type="GO" id="GO:0005737">
    <property type="term" value="C:cytoplasm"/>
    <property type="evidence" value="ECO:0007669"/>
    <property type="project" value="UniProtKB-SubCell"/>
</dbReference>
<dbReference type="PANTHER" id="PTHR10949">
    <property type="entry name" value="LIPOYL SYNTHASE"/>
    <property type="match status" value="1"/>
</dbReference>
<evidence type="ECO:0000256" key="6">
    <source>
        <dbReference type="ARBA" id="ARBA00023004"/>
    </source>
</evidence>
<dbReference type="AlphaFoldDB" id="A0A2R5HDL0"/>
<feature type="domain" description="Radical SAM core" evidence="10">
    <location>
        <begin position="77"/>
        <end position="293"/>
    </location>
</feature>
<dbReference type="UniPathway" id="UPA00538">
    <property type="reaction ID" value="UER00593"/>
</dbReference>
<keyword evidence="7 9" id="KW-0411">Iron-sulfur</keyword>
<dbReference type="GO" id="GO:0051539">
    <property type="term" value="F:4 iron, 4 sulfur cluster binding"/>
    <property type="evidence" value="ECO:0007669"/>
    <property type="project" value="UniProtKB-UniRule"/>
</dbReference>
<evidence type="ECO:0000256" key="3">
    <source>
        <dbReference type="ARBA" id="ARBA00022679"/>
    </source>
</evidence>
<accession>A0A2R5HDL0</accession>
<dbReference type="SFLD" id="SFLDG01058">
    <property type="entry name" value="lipoyl_synthase_like"/>
    <property type="match status" value="1"/>
</dbReference>
<comment type="similarity">
    <text evidence="9">Belongs to the radical SAM superfamily. Lipoyl synthase family.</text>
</comment>
<feature type="binding site" evidence="9">
    <location>
        <position position="304"/>
    </location>
    <ligand>
        <name>[4Fe-4S] cluster</name>
        <dbReference type="ChEBI" id="CHEBI:49883"/>
        <label>1</label>
    </ligand>
</feature>
<evidence type="ECO:0000256" key="1">
    <source>
        <dbReference type="ARBA" id="ARBA00022485"/>
    </source>
</evidence>
<dbReference type="Pfam" id="PF04055">
    <property type="entry name" value="Radical_SAM"/>
    <property type="match status" value="1"/>
</dbReference>
<dbReference type="SUPFAM" id="SSF102114">
    <property type="entry name" value="Radical SAM enzymes"/>
    <property type="match status" value="1"/>
</dbReference>
<dbReference type="GO" id="GO:0009249">
    <property type="term" value="P:protein lipoylation"/>
    <property type="evidence" value="ECO:0007669"/>
    <property type="project" value="UniProtKB-UniRule"/>
</dbReference>
<dbReference type="InterPro" id="IPR006638">
    <property type="entry name" value="Elp3/MiaA/NifB-like_rSAM"/>
</dbReference>
<comment type="pathway">
    <text evidence="9">Protein modification; protein lipoylation via endogenous pathway; protein N(6)-(lipoyl)lysine from octanoyl-[acyl-carrier-protein]: step 2/2.</text>
</comment>
<evidence type="ECO:0000313" key="11">
    <source>
        <dbReference type="EMBL" id="GBG96102.1"/>
    </source>
</evidence>
<dbReference type="PANTHER" id="PTHR10949:SF0">
    <property type="entry name" value="LIPOYL SYNTHASE, MITOCHONDRIAL"/>
    <property type="match status" value="1"/>
</dbReference>
<feature type="binding site" evidence="9">
    <location>
        <position position="91"/>
    </location>
    <ligand>
        <name>[4Fe-4S] cluster</name>
        <dbReference type="ChEBI" id="CHEBI:49883"/>
        <label>2</label>
        <note>4Fe-4S-S-AdoMet</note>
    </ligand>
</feature>
<evidence type="ECO:0000313" key="12">
    <source>
        <dbReference type="Proteomes" id="UP000245021"/>
    </source>
</evidence>
<dbReference type="FunFam" id="3.20.20.70:FF:000040">
    <property type="entry name" value="Lipoyl synthase"/>
    <property type="match status" value="1"/>
</dbReference>
<comment type="catalytic activity">
    <reaction evidence="8 9">
        <text>[[Fe-S] cluster scaffold protein carrying a second [4Fe-4S](2+) cluster] + N(6)-octanoyl-L-lysyl-[protein] + 2 oxidized [2Fe-2S]-[ferredoxin] + 2 S-adenosyl-L-methionine + 4 H(+) = [[Fe-S] cluster scaffold protein] + N(6)-[(R)-dihydrolipoyl]-L-lysyl-[protein] + 4 Fe(3+) + 2 hydrogen sulfide + 2 5'-deoxyadenosine + 2 L-methionine + 2 reduced [2Fe-2S]-[ferredoxin]</text>
        <dbReference type="Rhea" id="RHEA:16585"/>
        <dbReference type="Rhea" id="RHEA-COMP:9928"/>
        <dbReference type="Rhea" id="RHEA-COMP:10000"/>
        <dbReference type="Rhea" id="RHEA-COMP:10001"/>
        <dbReference type="Rhea" id="RHEA-COMP:10475"/>
        <dbReference type="Rhea" id="RHEA-COMP:14568"/>
        <dbReference type="Rhea" id="RHEA-COMP:14569"/>
        <dbReference type="ChEBI" id="CHEBI:15378"/>
        <dbReference type="ChEBI" id="CHEBI:17319"/>
        <dbReference type="ChEBI" id="CHEBI:29034"/>
        <dbReference type="ChEBI" id="CHEBI:29919"/>
        <dbReference type="ChEBI" id="CHEBI:33722"/>
        <dbReference type="ChEBI" id="CHEBI:33737"/>
        <dbReference type="ChEBI" id="CHEBI:33738"/>
        <dbReference type="ChEBI" id="CHEBI:57844"/>
        <dbReference type="ChEBI" id="CHEBI:59789"/>
        <dbReference type="ChEBI" id="CHEBI:78809"/>
        <dbReference type="ChEBI" id="CHEBI:83100"/>
        <dbReference type="EC" id="2.8.1.8"/>
    </reaction>
</comment>
<dbReference type="NCBIfam" id="NF004019">
    <property type="entry name" value="PRK05481.1"/>
    <property type="match status" value="1"/>
</dbReference>
<protein>
    <recommendedName>
        <fullName evidence="9">Lipoyl synthase</fullName>
        <ecNumber evidence="9">2.8.1.8</ecNumber>
    </recommendedName>
    <alternativeName>
        <fullName evidence="9">Lip-syn</fullName>
        <shortName evidence="9">LS</shortName>
    </alternativeName>
    <alternativeName>
        <fullName evidence="9">Lipoate synthase</fullName>
    </alternativeName>
    <alternativeName>
        <fullName evidence="9">Lipoic acid synthase</fullName>
    </alternativeName>
    <alternativeName>
        <fullName evidence="9">Sulfur insertion protein LipA</fullName>
    </alternativeName>
</protein>
<dbReference type="InterPro" id="IPR058240">
    <property type="entry name" value="rSAM_sf"/>
</dbReference>
<keyword evidence="6 9" id="KW-0408">Iron</keyword>
<dbReference type="SMART" id="SM00729">
    <property type="entry name" value="Elp3"/>
    <property type="match status" value="1"/>
</dbReference>
<dbReference type="PIRSF" id="PIRSF005963">
    <property type="entry name" value="Lipoyl_synth"/>
    <property type="match status" value="1"/>
</dbReference>
<evidence type="ECO:0000256" key="7">
    <source>
        <dbReference type="ARBA" id="ARBA00023014"/>
    </source>
</evidence>
<evidence type="ECO:0000256" key="8">
    <source>
        <dbReference type="ARBA" id="ARBA00047326"/>
    </source>
</evidence>
<dbReference type="InterPro" id="IPR013785">
    <property type="entry name" value="Aldolase_TIM"/>
</dbReference>
<feature type="binding site" evidence="9">
    <location>
        <position position="65"/>
    </location>
    <ligand>
        <name>[4Fe-4S] cluster</name>
        <dbReference type="ChEBI" id="CHEBI:49883"/>
        <label>1</label>
    </ligand>
</feature>
<dbReference type="InterPro" id="IPR007197">
    <property type="entry name" value="rSAM"/>
</dbReference>
<feature type="binding site" evidence="9">
    <location>
        <position position="98"/>
    </location>
    <ligand>
        <name>[4Fe-4S] cluster</name>
        <dbReference type="ChEBI" id="CHEBI:49883"/>
        <label>2</label>
        <note>4Fe-4S-S-AdoMet</note>
    </ligand>
</feature>
<evidence type="ECO:0000256" key="2">
    <source>
        <dbReference type="ARBA" id="ARBA00022490"/>
    </source>
</evidence>